<accession>X1L1Z0</accession>
<evidence type="ECO:0000259" key="2">
    <source>
        <dbReference type="SMART" id="SM00331"/>
    </source>
</evidence>
<dbReference type="PANTHER" id="PTHR43156">
    <property type="entry name" value="STAGE II SPORULATION PROTEIN E-RELATED"/>
    <property type="match status" value="1"/>
</dbReference>
<proteinExistence type="predicted"/>
<dbReference type="EMBL" id="BARV01010490">
    <property type="protein sequence ID" value="GAI12948.1"/>
    <property type="molecule type" value="Genomic_DNA"/>
</dbReference>
<gene>
    <name evidence="3" type="ORF">S06H3_20285</name>
</gene>
<dbReference type="Pfam" id="PF07228">
    <property type="entry name" value="SpoIIE"/>
    <property type="match status" value="1"/>
</dbReference>
<sequence length="137" mass="15529">EGMFVTAFYAILDIPGKNLRLSNAGHNPPLLFHSSTGKCEELRIEGIALGAFAEARFQEKEIILRKGDVVVFYTDGVVEAIDNNNQQFGMERLIKIFHDKPYLQATQLVELIKKEVEQFTEGQPQFDDFTLVVLRVV</sequence>
<dbReference type="PANTHER" id="PTHR43156:SF2">
    <property type="entry name" value="STAGE II SPORULATION PROTEIN E"/>
    <property type="match status" value="1"/>
</dbReference>
<feature type="non-terminal residue" evidence="3">
    <location>
        <position position="1"/>
    </location>
</feature>
<dbReference type="GO" id="GO:0016791">
    <property type="term" value="F:phosphatase activity"/>
    <property type="evidence" value="ECO:0007669"/>
    <property type="project" value="TreeGrafter"/>
</dbReference>
<name>X1L1Z0_9ZZZZ</name>
<dbReference type="Gene3D" id="3.60.40.10">
    <property type="entry name" value="PPM-type phosphatase domain"/>
    <property type="match status" value="1"/>
</dbReference>
<protein>
    <recommendedName>
        <fullName evidence="2">PPM-type phosphatase domain-containing protein</fullName>
    </recommendedName>
</protein>
<dbReference type="SMART" id="SM00331">
    <property type="entry name" value="PP2C_SIG"/>
    <property type="match status" value="1"/>
</dbReference>
<comment type="caution">
    <text evidence="3">The sequence shown here is derived from an EMBL/GenBank/DDBJ whole genome shotgun (WGS) entry which is preliminary data.</text>
</comment>
<dbReference type="AlphaFoldDB" id="X1L1Z0"/>
<evidence type="ECO:0000313" key="3">
    <source>
        <dbReference type="EMBL" id="GAI12948.1"/>
    </source>
</evidence>
<organism evidence="3">
    <name type="scientific">marine sediment metagenome</name>
    <dbReference type="NCBI Taxonomy" id="412755"/>
    <lineage>
        <taxon>unclassified sequences</taxon>
        <taxon>metagenomes</taxon>
        <taxon>ecological metagenomes</taxon>
    </lineage>
</organism>
<dbReference type="InterPro" id="IPR036457">
    <property type="entry name" value="PPM-type-like_dom_sf"/>
</dbReference>
<keyword evidence="1" id="KW-0378">Hydrolase</keyword>
<dbReference type="SUPFAM" id="SSF81606">
    <property type="entry name" value="PP2C-like"/>
    <property type="match status" value="1"/>
</dbReference>
<reference evidence="3" key="1">
    <citation type="journal article" date="2014" name="Front. Microbiol.">
        <title>High frequency of phylogenetically diverse reductive dehalogenase-homologous genes in deep subseafloor sedimentary metagenomes.</title>
        <authorList>
            <person name="Kawai M."/>
            <person name="Futagami T."/>
            <person name="Toyoda A."/>
            <person name="Takaki Y."/>
            <person name="Nishi S."/>
            <person name="Hori S."/>
            <person name="Arai W."/>
            <person name="Tsubouchi T."/>
            <person name="Morono Y."/>
            <person name="Uchiyama I."/>
            <person name="Ito T."/>
            <person name="Fujiyama A."/>
            <person name="Inagaki F."/>
            <person name="Takami H."/>
        </authorList>
    </citation>
    <scope>NUCLEOTIDE SEQUENCE</scope>
    <source>
        <strain evidence="3">Expedition CK06-06</strain>
    </source>
</reference>
<feature type="domain" description="PPM-type phosphatase" evidence="2">
    <location>
        <begin position="1"/>
        <end position="136"/>
    </location>
</feature>
<dbReference type="InterPro" id="IPR001932">
    <property type="entry name" value="PPM-type_phosphatase-like_dom"/>
</dbReference>
<evidence type="ECO:0000256" key="1">
    <source>
        <dbReference type="ARBA" id="ARBA00022801"/>
    </source>
</evidence>
<dbReference type="InterPro" id="IPR052016">
    <property type="entry name" value="Bact_Sigma-Reg"/>
</dbReference>